<comment type="subcellular location">
    <subcellularLocation>
        <location evidence="1">Periplasm</location>
    </subcellularLocation>
</comment>
<dbReference type="SUPFAM" id="SSF53850">
    <property type="entry name" value="Periplasmic binding protein-like II"/>
    <property type="match status" value="1"/>
</dbReference>
<comment type="caution">
    <text evidence="7">The sequence shown here is derived from an EMBL/GenBank/DDBJ whole genome shotgun (WGS) entry which is preliminary data.</text>
</comment>
<dbReference type="GO" id="GO:0015833">
    <property type="term" value="P:peptide transport"/>
    <property type="evidence" value="ECO:0007669"/>
    <property type="project" value="TreeGrafter"/>
</dbReference>
<dbReference type="PANTHER" id="PTHR30290:SF9">
    <property type="entry name" value="OLIGOPEPTIDE-BINDING PROTEIN APPA"/>
    <property type="match status" value="1"/>
</dbReference>
<dbReference type="InterPro" id="IPR039424">
    <property type="entry name" value="SBP_5"/>
</dbReference>
<keyword evidence="8" id="KW-1185">Reference proteome</keyword>
<evidence type="ECO:0000256" key="4">
    <source>
        <dbReference type="ARBA" id="ARBA00022729"/>
    </source>
</evidence>
<name>A0A3N1M868_9PROT</name>
<dbReference type="OrthoDB" id="9803988at2"/>
<dbReference type="AlphaFoldDB" id="A0A3N1M868"/>
<dbReference type="InterPro" id="IPR030678">
    <property type="entry name" value="Peptide/Ni-bd"/>
</dbReference>
<dbReference type="InterPro" id="IPR000914">
    <property type="entry name" value="SBP_5_dom"/>
</dbReference>
<sequence>MPGSRLRLIAGLLATLAAAAPALADDSLIYGKTDPAAKAGGKITVGSLIEPPSLDPFLQGADARIRVSGLMYQGLFFEDQAGIPRPLLAASVTVAPDAKTYTFKLREGVKFHTGQAMSSADVKYSYDWMRDSKNGSPGAGDLSSVTSIDAPDATTVVFNLSRPNAALPMTLTNKYGAVVPNGYFAAADAGTKFNEVSVGTGPYKLKVFRPNSVLVLERNKDYWQKGLPYIDEVTFATMPNSAAVVVALQNRRIDLALFSRPQDAEQLKTAPGVEVKRWPSLNQKTIDLDVKYAQLKDVRVRQAIALAVDKEAVLKASIAGYGTVIGTMVIGMQDSWGVPIAQLANQKVDIAKAKALLAEAGLADGFDIDLTTIIGYDWMDAGAVTIAEQLKQIGIRVNIKKIDLGVWIRNFRAREMGFTFNDWGTTPDPSLLFYRHFRAAPQGADFRNWNNAKASELLDRGQEETDPVKRKAIYTEFQKLLAEDPVSIMMFSADLITGQRDRLKNYDQHATGWYFGLIKAWLAN</sequence>
<keyword evidence="4 5" id="KW-0732">Signal</keyword>
<accession>A0A3N1M868</accession>
<evidence type="ECO:0000313" key="7">
    <source>
        <dbReference type="EMBL" id="ROQ02032.1"/>
    </source>
</evidence>
<organism evidence="7 8">
    <name type="scientific">Stella humosa</name>
    <dbReference type="NCBI Taxonomy" id="94"/>
    <lineage>
        <taxon>Bacteria</taxon>
        <taxon>Pseudomonadati</taxon>
        <taxon>Pseudomonadota</taxon>
        <taxon>Alphaproteobacteria</taxon>
        <taxon>Rhodospirillales</taxon>
        <taxon>Stellaceae</taxon>
        <taxon>Stella</taxon>
    </lineage>
</organism>
<feature type="chain" id="PRO_5018054581" evidence="5">
    <location>
        <begin position="25"/>
        <end position="524"/>
    </location>
</feature>
<dbReference type="Gene3D" id="3.10.105.10">
    <property type="entry name" value="Dipeptide-binding Protein, Domain 3"/>
    <property type="match status" value="1"/>
</dbReference>
<dbReference type="RefSeq" id="WP_123688734.1">
    <property type="nucleotide sequence ID" value="NZ_AP019700.1"/>
</dbReference>
<feature type="domain" description="Solute-binding protein family 5" evidence="6">
    <location>
        <begin position="84"/>
        <end position="438"/>
    </location>
</feature>
<dbReference type="InterPro" id="IPR023765">
    <property type="entry name" value="SBP_5_CS"/>
</dbReference>
<dbReference type="GO" id="GO:1904680">
    <property type="term" value="F:peptide transmembrane transporter activity"/>
    <property type="evidence" value="ECO:0007669"/>
    <property type="project" value="TreeGrafter"/>
</dbReference>
<gene>
    <name evidence="7" type="ORF">EDC65_1220</name>
</gene>
<dbReference type="PANTHER" id="PTHR30290">
    <property type="entry name" value="PERIPLASMIC BINDING COMPONENT OF ABC TRANSPORTER"/>
    <property type="match status" value="1"/>
</dbReference>
<comment type="similarity">
    <text evidence="2">Belongs to the bacterial solute-binding protein 5 family.</text>
</comment>
<evidence type="ECO:0000256" key="3">
    <source>
        <dbReference type="ARBA" id="ARBA00022448"/>
    </source>
</evidence>
<proteinExistence type="inferred from homology"/>
<evidence type="ECO:0000256" key="2">
    <source>
        <dbReference type="ARBA" id="ARBA00005695"/>
    </source>
</evidence>
<feature type="signal peptide" evidence="5">
    <location>
        <begin position="1"/>
        <end position="24"/>
    </location>
</feature>
<dbReference type="Gene3D" id="3.90.76.10">
    <property type="entry name" value="Dipeptide-binding Protein, Domain 1"/>
    <property type="match status" value="1"/>
</dbReference>
<protein>
    <submittedName>
        <fullName evidence="7">Peptide/nickel transport system substrate-binding protein</fullName>
    </submittedName>
</protein>
<keyword evidence="3" id="KW-0813">Transport</keyword>
<evidence type="ECO:0000256" key="5">
    <source>
        <dbReference type="SAM" id="SignalP"/>
    </source>
</evidence>
<dbReference type="GO" id="GO:0030288">
    <property type="term" value="C:outer membrane-bounded periplasmic space"/>
    <property type="evidence" value="ECO:0007669"/>
    <property type="project" value="UniProtKB-ARBA"/>
</dbReference>
<dbReference type="PIRSF" id="PIRSF002741">
    <property type="entry name" value="MppA"/>
    <property type="match status" value="1"/>
</dbReference>
<reference evidence="7 8" key="1">
    <citation type="submission" date="2018-11" db="EMBL/GenBank/DDBJ databases">
        <title>Genomic Encyclopedia of Type Strains, Phase IV (KMG-IV): sequencing the most valuable type-strain genomes for metagenomic binning, comparative biology and taxonomic classification.</title>
        <authorList>
            <person name="Goeker M."/>
        </authorList>
    </citation>
    <scope>NUCLEOTIDE SEQUENCE [LARGE SCALE GENOMIC DNA]</scope>
    <source>
        <strain evidence="7 8">DSM 5900</strain>
    </source>
</reference>
<dbReference type="EMBL" id="RJKX01000011">
    <property type="protein sequence ID" value="ROQ02032.1"/>
    <property type="molecule type" value="Genomic_DNA"/>
</dbReference>
<dbReference type="Gene3D" id="3.40.190.10">
    <property type="entry name" value="Periplasmic binding protein-like II"/>
    <property type="match status" value="1"/>
</dbReference>
<dbReference type="PROSITE" id="PS01040">
    <property type="entry name" value="SBP_BACTERIAL_5"/>
    <property type="match status" value="1"/>
</dbReference>
<dbReference type="Proteomes" id="UP000278222">
    <property type="component" value="Unassembled WGS sequence"/>
</dbReference>
<evidence type="ECO:0000256" key="1">
    <source>
        <dbReference type="ARBA" id="ARBA00004418"/>
    </source>
</evidence>
<dbReference type="Pfam" id="PF00496">
    <property type="entry name" value="SBP_bac_5"/>
    <property type="match status" value="1"/>
</dbReference>
<dbReference type="GO" id="GO:0043190">
    <property type="term" value="C:ATP-binding cassette (ABC) transporter complex"/>
    <property type="evidence" value="ECO:0007669"/>
    <property type="project" value="InterPro"/>
</dbReference>
<evidence type="ECO:0000259" key="6">
    <source>
        <dbReference type="Pfam" id="PF00496"/>
    </source>
</evidence>
<evidence type="ECO:0000313" key="8">
    <source>
        <dbReference type="Proteomes" id="UP000278222"/>
    </source>
</evidence>